<dbReference type="AlphaFoldDB" id="A0A8J7APS2"/>
<keyword evidence="2" id="KW-1185">Reference proteome</keyword>
<dbReference type="EMBL" id="JADEXG010000031">
    <property type="protein sequence ID" value="MBE9078354.1"/>
    <property type="molecule type" value="Genomic_DNA"/>
</dbReference>
<gene>
    <name evidence="1" type="ORF">IQ241_13800</name>
</gene>
<dbReference type="RefSeq" id="WP_193908123.1">
    <property type="nucleotide sequence ID" value="NZ_JADEXG010000031.1"/>
</dbReference>
<reference evidence="1" key="1">
    <citation type="submission" date="2020-10" db="EMBL/GenBank/DDBJ databases">
        <authorList>
            <person name="Castelo-Branco R."/>
            <person name="Eusebio N."/>
            <person name="Adriana R."/>
            <person name="Vieira A."/>
            <person name="Brugerolle De Fraissinette N."/>
            <person name="Rezende De Castro R."/>
            <person name="Schneider M.P."/>
            <person name="Vasconcelos V."/>
            <person name="Leao P.N."/>
        </authorList>
    </citation>
    <scope>NUCLEOTIDE SEQUENCE</scope>
    <source>
        <strain evidence="1">LEGE 07310</strain>
    </source>
</reference>
<name>A0A8J7APS2_9CYAN</name>
<proteinExistence type="predicted"/>
<sequence>MLLSELFPTVAQLSHQDKLRLIHFLLLAVAKEEGCNLKPPGKANPADVVLQQLASTEAVVWSPQADSASVQALSDLLVAAKEASNA</sequence>
<accession>A0A8J7APS2</accession>
<evidence type="ECO:0000313" key="1">
    <source>
        <dbReference type="EMBL" id="MBE9078354.1"/>
    </source>
</evidence>
<protein>
    <submittedName>
        <fullName evidence="1">Uncharacterized protein</fullName>
    </submittedName>
</protein>
<evidence type="ECO:0000313" key="2">
    <source>
        <dbReference type="Proteomes" id="UP000636505"/>
    </source>
</evidence>
<dbReference type="Proteomes" id="UP000636505">
    <property type="component" value="Unassembled WGS sequence"/>
</dbReference>
<organism evidence="1 2">
    <name type="scientific">Vasconcelosia minhoensis LEGE 07310</name>
    <dbReference type="NCBI Taxonomy" id="915328"/>
    <lineage>
        <taxon>Bacteria</taxon>
        <taxon>Bacillati</taxon>
        <taxon>Cyanobacteriota</taxon>
        <taxon>Cyanophyceae</taxon>
        <taxon>Nodosilineales</taxon>
        <taxon>Cymatolegaceae</taxon>
        <taxon>Vasconcelosia</taxon>
        <taxon>Vasconcelosia minhoensis</taxon>
    </lineage>
</organism>
<comment type="caution">
    <text evidence="1">The sequence shown here is derived from an EMBL/GenBank/DDBJ whole genome shotgun (WGS) entry which is preliminary data.</text>
</comment>